<evidence type="ECO:0000256" key="2">
    <source>
        <dbReference type="ARBA" id="ARBA00022692"/>
    </source>
</evidence>
<evidence type="ECO:0000313" key="13">
    <source>
        <dbReference type="Proteomes" id="UP000663829"/>
    </source>
</evidence>
<feature type="transmembrane region" description="Helical" evidence="9">
    <location>
        <begin position="88"/>
        <end position="115"/>
    </location>
</feature>
<keyword evidence="2 8" id="KW-0812">Transmembrane</keyword>
<evidence type="ECO:0000313" key="11">
    <source>
        <dbReference type="EMBL" id="CAF0964634.1"/>
    </source>
</evidence>
<comment type="similarity">
    <text evidence="8">Belongs to the G-protein coupled receptor 1 family.</text>
</comment>
<feature type="domain" description="G-protein coupled receptors family 1 profile" evidence="10">
    <location>
        <begin position="107"/>
        <end position="452"/>
    </location>
</feature>
<dbReference type="PANTHER" id="PTHR24243:SF230">
    <property type="entry name" value="G-PROTEIN COUPLED RECEPTORS FAMILY 1 PROFILE DOMAIN-CONTAINING PROTEIN"/>
    <property type="match status" value="1"/>
</dbReference>
<evidence type="ECO:0000256" key="1">
    <source>
        <dbReference type="ARBA" id="ARBA00004141"/>
    </source>
</evidence>
<dbReference type="GO" id="GO:0004930">
    <property type="term" value="F:G protein-coupled receptor activity"/>
    <property type="evidence" value="ECO:0007669"/>
    <property type="project" value="UniProtKB-KW"/>
</dbReference>
<dbReference type="Gene3D" id="1.20.1070.10">
    <property type="entry name" value="Rhodopsin 7-helix transmembrane proteins"/>
    <property type="match status" value="1"/>
</dbReference>
<dbReference type="PROSITE" id="PS00237">
    <property type="entry name" value="G_PROTEIN_RECEP_F1_1"/>
    <property type="match status" value="1"/>
</dbReference>
<dbReference type="Proteomes" id="UP000681722">
    <property type="component" value="Unassembled WGS sequence"/>
</dbReference>
<keyword evidence="6 8" id="KW-0675">Receptor</keyword>
<proteinExistence type="inferred from homology"/>
<evidence type="ECO:0000259" key="10">
    <source>
        <dbReference type="PROSITE" id="PS50262"/>
    </source>
</evidence>
<comment type="subcellular location">
    <subcellularLocation>
        <location evidence="1">Membrane</location>
        <topology evidence="1">Multi-pass membrane protein</topology>
    </subcellularLocation>
</comment>
<dbReference type="AlphaFoldDB" id="A0A814EA14"/>
<dbReference type="PROSITE" id="PS50262">
    <property type="entry name" value="G_PROTEIN_RECEP_F1_2"/>
    <property type="match status" value="1"/>
</dbReference>
<reference evidence="11" key="1">
    <citation type="submission" date="2021-02" db="EMBL/GenBank/DDBJ databases">
        <authorList>
            <person name="Nowell W R."/>
        </authorList>
    </citation>
    <scope>NUCLEOTIDE SEQUENCE</scope>
</reference>
<accession>A0A814EA14</accession>
<keyword evidence="13" id="KW-1185">Reference proteome</keyword>
<keyword evidence="5 9" id="KW-0472">Membrane</keyword>
<gene>
    <name evidence="11" type="ORF">GPM918_LOCUS11912</name>
    <name evidence="12" type="ORF">SRO942_LOCUS11913</name>
</gene>
<dbReference type="SUPFAM" id="SSF81321">
    <property type="entry name" value="Family A G protein-coupled receptor-like"/>
    <property type="match status" value="1"/>
</dbReference>
<sequence>MTLLINGSMDNYTDIFINISSSNVSILFESDHDLVYCRELFALLHSFNQSADEDSSRTIQKIHDVLHEKCPVFSSPYELRQQYPSAKLIHVLGCTLPLILILFGVLGNTLSAWVMFKRARKGALSSYIYLALLAIVDILVLFTGCLIFWLEEAFLIQPLLLNEVFCQTLYFLKFWFTDISAWLIVAVSFERFIAVRFPLRANISLHLAHKISLFIILFFGIYNLHNYITIGFDNDHLQIEYGYIANFTVCDMKSHKWLSYIDTGFYAVLPSICILILNLLIITTLLHSRKIRNDYLQASSLNSTDSSDQRSKLSTRLVDYYRDSKKSHQNQQQRQRLRRYAIRSETISNRSLTYSSTNLSKKRFIEQKFGNERTVSSSGNSGSGVRLIVLLLTISCIFVVCTIPITIRSIIAANHAHNFHKKTMESYIAWENIQFFMKLLMYLNHSINFILYCLSGRSFRNEVKILFNNMCCLTECHIVCVSNYETVPLKKTYSNKKTHTNQIVLVNRTLTEHYAALKTSSV</sequence>
<evidence type="ECO:0000256" key="6">
    <source>
        <dbReference type="ARBA" id="ARBA00023170"/>
    </source>
</evidence>
<dbReference type="PANTHER" id="PTHR24243">
    <property type="entry name" value="G-PROTEIN COUPLED RECEPTOR"/>
    <property type="match status" value="1"/>
</dbReference>
<dbReference type="InterPro" id="IPR017452">
    <property type="entry name" value="GPCR_Rhodpsn_7TM"/>
</dbReference>
<evidence type="ECO:0000256" key="5">
    <source>
        <dbReference type="ARBA" id="ARBA00023136"/>
    </source>
</evidence>
<dbReference type="EMBL" id="CAJOBC010002547">
    <property type="protein sequence ID" value="CAF3738387.1"/>
    <property type="molecule type" value="Genomic_DNA"/>
</dbReference>
<dbReference type="Proteomes" id="UP000663829">
    <property type="component" value="Unassembled WGS sequence"/>
</dbReference>
<feature type="transmembrane region" description="Helical" evidence="9">
    <location>
        <begin position="201"/>
        <end position="222"/>
    </location>
</feature>
<feature type="transmembrane region" description="Helical" evidence="9">
    <location>
        <begin position="264"/>
        <end position="286"/>
    </location>
</feature>
<feature type="transmembrane region" description="Helical" evidence="9">
    <location>
        <begin position="433"/>
        <end position="454"/>
    </location>
</feature>
<dbReference type="PRINTS" id="PR00237">
    <property type="entry name" value="GPCRRHODOPSN"/>
</dbReference>
<evidence type="ECO:0000256" key="3">
    <source>
        <dbReference type="ARBA" id="ARBA00022989"/>
    </source>
</evidence>
<organism evidence="11 13">
    <name type="scientific">Didymodactylos carnosus</name>
    <dbReference type="NCBI Taxonomy" id="1234261"/>
    <lineage>
        <taxon>Eukaryota</taxon>
        <taxon>Metazoa</taxon>
        <taxon>Spiralia</taxon>
        <taxon>Gnathifera</taxon>
        <taxon>Rotifera</taxon>
        <taxon>Eurotatoria</taxon>
        <taxon>Bdelloidea</taxon>
        <taxon>Philodinida</taxon>
        <taxon>Philodinidae</taxon>
        <taxon>Didymodactylos</taxon>
    </lineage>
</organism>
<evidence type="ECO:0000256" key="7">
    <source>
        <dbReference type="ARBA" id="ARBA00023224"/>
    </source>
</evidence>
<dbReference type="Pfam" id="PF00001">
    <property type="entry name" value="7tm_1"/>
    <property type="match status" value="1"/>
</dbReference>
<keyword evidence="3 9" id="KW-1133">Transmembrane helix</keyword>
<protein>
    <recommendedName>
        <fullName evidence="10">G-protein coupled receptors family 1 profile domain-containing protein</fullName>
    </recommendedName>
</protein>
<comment type="caution">
    <text evidence="11">The sequence shown here is derived from an EMBL/GenBank/DDBJ whole genome shotgun (WGS) entry which is preliminary data.</text>
</comment>
<feature type="transmembrane region" description="Helical" evidence="9">
    <location>
        <begin position="170"/>
        <end position="189"/>
    </location>
</feature>
<dbReference type="OrthoDB" id="9990906at2759"/>
<feature type="transmembrane region" description="Helical" evidence="9">
    <location>
        <begin position="387"/>
        <end position="413"/>
    </location>
</feature>
<evidence type="ECO:0000256" key="8">
    <source>
        <dbReference type="RuleBase" id="RU000688"/>
    </source>
</evidence>
<dbReference type="GO" id="GO:0005886">
    <property type="term" value="C:plasma membrane"/>
    <property type="evidence" value="ECO:0007669"/>
    <property type="project" value="TreeGrafter"/>
</dbReference>
<evidence type="ECO:0000256" key="4">
    <source>
        <dbReference type="ARBA" id="ARBA00023040"/>
    </source>
</evidence>
<keyword evidence="4 8" id="KW-0297">G-protein coupled receptor</keyword>
<evidence type="ECO:0000256" key="9">
    <source>
        <dbReference type="SAM" id="Phobius"/>
    </source>
</evidence>
<feature type="transmembrane region" description="Helical" evidence="9">
    <location>
        <begin position="127"/>
        <end position="150"/>
    </location>
</feature>
<evidence type="ECO:0000313" key="12">
    <source>
        <dbReference type="EMBL" id="CAF3738387.1"/>
    </source>
</evidence>
<dbReference type="InterPro" id="IPR000276">
    <property type="entry name" value="GPCR_Rhodpsn"/>
</dbReference>
<name>A0A814EA14_9BILA</name>
<keyword evidence="7 8" id="KW-0807">Transducer</keyword>
<dbReference type="EMBL" id="CAJNOQ010002547">
    <property type="protein sequence ID" value="CAF0964634.1"/>
    <property type="molecule type" value="Genomic_DNA"/>
</dbReference>